<dbReference type="RefSeq" id="XP_040689043.1">
    <property type="nucleotide sequence ID" value="XM_040839427.1"/>
</dbReference>
<keyword evidence="6" id="KW-0336">GPI-anchor</keyword>
<keyword evidence="5" id="KW-1003">Cell membrane</keyword>
<dbReference type="SUPFAM" id="SSF49899">
    <property type="entry name" value="Concanavalin A-like lectins/glucanases"/>
    <property type="match status" value="1"/>
</dbReference>
<evidence type="ECO:0000256" key="1">
    <source>
        <dbReference type="ARBA" id="ARBA00000124"/>
    </source>
</evidence>
<dbReference type="STRING" id="1073089.A0A1L9RKJ7"/>
<proteinExistence type="inferred from homology"/>
<evidence type="ECO:0000256" key="12">
    <source>
        <dbReference type="SAM" id="Phobius"/>
    </source>
</evidence>
<keyword evidence="11" id="KW-0326">Glycosidase</keyword>
<dbReference type="PROSITE" id="PS51762">
    <property type="entry name" value="GH16_2"/>
    <property type="match status" value="1"/>
</dbReference>
<dbReference type="InterPro" id="IPR000757">
    <property type="entry name" value="Beta-glucanase-like"/>
</dbReference>
<dbReference type="GO" id="GO:0098552">
    <property type="term" value="C:side of membrane"/>
    <property type="evidence" value="ECO:0007669"/>
    <property type="project" value="UniProtKB-KW"/>
</dbReference>
<feature type="transmembrane region" description="Helical" evidence="12">
    <location>
        <begin position="34"/>
        <end position="58"/>
    </location>
</feature>
<keyword evidence="6" id="KW-0325">Glycoprotein</keyword>
<organism evidence="14 15">
    <name type="scientific">Aspergillus wentii DTO 134E9</name>
    <dbReference type="NCBI Taxonomy" id="1073089"/>
    <lineage>
        <taxon>Eukaryota</taxon>
        <taxon>Fungi</taxon>
        <taxon>Dikarya</taxon>
        <taxon>Ascomycota</taxon>
        <taxon>Pezizomycotina</taxon>
        <taxon>Eurotiomycetes</taxon>
        <taxon>Eurotiomycetidae</taxon>
        <taxon>Eurotiales</taxon>
        <taxon>Aspergillaceae</taxon>
        <taxon>Aspergillus</taxon>
        <taxon>Aspergillus subgen. Cremei</taxon>
    </lineage>
</organism>
<evidence type="ECO:0000256" key="9">
    <source>
        <dbReference type="ARBA" id="ARBA00023136"/>
    </source>
</evidence>
<evidence type="ECO:0000256" key="11">
    <source>
        <dbReference type="ARBA" id="ARBA00023295"/>
    </source>
</evidence>
<evidence type="ECO:0000256" key="5">
    <source>
        <dbReference type="ARBA" id="ARBA00022475"/>
    </source>
</evidence>
<accession>A0A1L9RKJ7</accession>
<dbReference type="CDD" id="cd02181">
    <property type="entry name" value="GH16_fungal_Lam16A_glucanase"/>
    <property type="match status" value="1"/>
</dbReference>
<evidence type="ECO:0000313" key="14">
    <source>
        <dbReference type="EMBL" id="OJJ35367.1"/>
    </source>
</evidence>
<dbReference type="InterPro" id="IPR013320">
    <property type="entry name" value="ConA-like_dom_sf"/>
</dbReference>
<reference evidence="15" key="1">
    <citation type="journal article" date="2017" name="Genome Biol.">
        <title>Comparative genomics reveals high biological diversity and specific adaptations in the industrially and medically important fungal genus Aspergillus.</title>
        <authorList>
            <person name="de Vries R.P."/>
            <person name="Riley R."/>
            <person name="Wiebenga A."/>
            <person name="Aguilar-Osorio G."/>
            <person name="Amillis S."/>
            <person name="Uchima C.A."/>
            <person name="Anderluh G."/>
            <person name="Asadollahi M."/>
            <person name="Askin M."/>
            <person name="Barry K."/>
            <person name="Battaglia E."/>
            <person name="Bayram O."/>
            <person name="Benocci T."/>
            <person name="Braus-Stromeyer S.A."/>
            <person name="Caldana C."/>
            <person name="Canovas D."/>
            <person name="Cerqueira G.C."/>
            <person name="Chen F."/>
            <person name="Chen W."/>
            <person name="Choi C."/>
            <person name="Clum A."/>
            <person name="Dos Santos R.A."/>
            <person name="Damasio A.R."/>
            <person name="Diallinas G."/>
            <person name="Emri T."/>
            <person name="Fekete E."/>
            <person name="Flipphi M."/>
            <person name="Freyberg S."/>
            <person name="Gallo A."/>
            <person name="Gournas C."/>
            <person name="Habgood R."/>
            <person name="Hainaut M."/>
            <person name="Harispe M.L."/>
            <person name="Henrissat B."/>
            <person name="Hilden K.S."/>
            <person name="Hope R."/>
            <person name="Hossain A."/>
            <person name="Karabika E."/>
            <person name="Karaffa L."/>
            <person name="Karanyi Z."/>
            <person name="Krasevec N."/>
            <person name="Kuo A."/>
            <person name="Kusch H."/>
            <person name="LaButti K."/>
            <person name="Lagendijk E.L."/>
            <person name="Lapidus A."/>
            <person name="Levasseur A."/>
            <person name="Lindquist E."/>
            <person name="Lipzen A."/>
            <person name="Logrieco A.F."/>
            <person name="MacCabe A."/>
            <person name="Maekelae M.R."/>
            <person name="Malavazi I."/>
            <person name="Melin P."/>
            <person name="Meyer V."/>
            <person name="Mielnichuk N."/>
            <person name="Miskei M."/>
            <person name="Molnar A.P."/>
            <person name="Mule G."/>
            <person name="Ngan C.Y."/>
            <person name="Orejas M."/>
            <person name="Orosz E."/>
            <person name="Ouedraogo J.P."/>
            <person name="Overkamp K.M."/>
            <person name="Park H.-S."/>
            <person name="Perrone G."/>
            <person name="Piumi F."/>
            <person name="Punt P.J."/>
            <person name="Ram A.F."/>
            <person name="Ramon A."/>
            <person name="Rauscher S."/>
            <person name="Record E."/>
            <person name="Riano-Pachon D.M."/>
            <person name="Robert V."/>
            <person name="Roehrig J."/>
            <person name="Ruller R."/>
            <person name="Salamov A."/>
            <person name="Salih N.S."/>
            <person name="Samson R.A."/>
            <person name="Sandor E."/>
            <person name="Sanguinetti M."/>
            <person name="Schuetze T."/>
            <person name="Sepcic K."/>
            <person name="Shelest E."/>
            <person name="Sherlock G."/>
            <person name="Sophianopoulou V."/>
            <person name="Squina F.M."/>
            <person name="Sun H."/>
            <person name="Susca A."/>
            <person name="Todd R.B."/>
            <person name="Tsang A."/>
            <person name="Unkles S.E."/>
            <person name="van de Wiele N."/>
            <person name="van Rossen-Uffink D."/>
            <person name="Oliveira J.V."/>
            <person name="Vesth T.C."/>
            <person name="Visser J."/>
            <person name="Yu J.-H."/>
            <person name="Zhou M."/>
            <person name="Andersen M.R."/>
            <person name="Archer D.B."/>
            <person name="Baker S.E."/>
            <person name="Benoit I."/>
            <person name="Brakhage A.A."/>
            <person name="Braus G.H."/>
            <person name="Fischer R."/>
            <person name="Frisvad J.C."/>
            <person name="Goldman G.H."/>
            <person name="Houbraken J."/>
            <person name="Oakley B."/>
            <person name="Pocsi I."/>
            <person name="Scazzocchio C."/>
            <person name="Seiboth B."/>
            <person name="vanKuyk P.A."/>
            <person name="Wortman J."/>
            <person name="Dyer P.S."/>
            <person name="Grigoriev I.V."/>
        </authorList>
    </citation>
    <scope>NUCLEOTIDE SEQUENCE [LARGE SCALE GENOMIC DNA]</scope>
    <source>
        <strain evidence="15">DTO 134E9</strain>
    </source>
</reference>
<comment type="similarity">
    <text evidence="3">Belongs to the glycosyl hydrolase 16 family.</text>
</comment>
<dbReference type="VEuPathDB" id="FungiDB:ASPWEDRAFT_740224"/>
<evidence type="ECO:0000256" key="3">
    <source>
        <dbReference type="ARBA" id="ARBA00006865"/>
    </source>
</evidence>
<dbReference type="EC" id="3.2.1.6" evidence="4"/>
<dbReference type="AlphaFoldDB" id="A0A1L9RKJ7"/>
<dbReference type="PANTHER" id="PTHR10963:SF42">
    <property type="entry name" value="PUTATIVE (AFU_ORTHOLOGUE AFUA_5G02280)-RELATED"/>
    <property type="match status" value="1"/>
</dbReference>
<dbReference type="Proteomes" id="UP000184383">
    <property type="component" value="Unassembled WGS sequence"/>
</dbReference>
<keyword evidence="8" id="KW-0136">Cellulose degradation</keyword>
<dbReference type="GO" id="GO:0030245">
    <property type="term" value="P:cellulose catabolic process"/>
    <property type="evidence" value="ECO:0007669"/>
    <property type="project" value="UniProtKB-KW"/>
</dbReference>
<dbReference type="OrthoDB" id="192832at2759"/>
<gene>
    <name evidence="14" type="ORF">ASPWEDRAFT_740224</name>
</gene>
<keyword evidence="8" id="KW-0624">Polysaccharide degradation</keyword>
<evidence type="ECO:0000256" key="2">
    <source>
        <dbReference type="ARBA" id="ARBA00004609"/>
    </source>
</evidence>
<keyword evidence="8" id="KW-0119">Carbohydrate metabolism</keyword>
<keyword evidence="7" id="KW-0378">Hydrolase</keyword>
<evidence type="ECO:0000256" key="10">
    <source>
        <dbReference type="ARBA" id="ARBA00023288"/>
    </source>
</evidence>
<dbReference type="GeneID" id="63755275"/>
<protein>
    <recommendedName>
        <fullName evidence="4">endo-1,3(4)-beta-glucanase</fullName>
        <ecNumber evidence="4">3.2.1.6</ecNumber>
    </recommendedName>
</protein>
<evidence type="ECO:0000256" key="6">
    <source>
        <dbReference type="ARBA" id="ARBA00022622"/>
    </source>
</evidence>
<keyword evidence="9 12" id="KW-0472">Membrane</keyword>
<evidence type="ECO:0000256" key="7">
    <source>
        <dbReference type="ARBA" id="ARBA00022801"/>
    </source>
</evidence>
<keyword evidence="15" id="KW-1185">Reference proteome</keyword>
<dbReference type="Gene3D" id="2.60.120.200">
    <property type="match status" value="1"/>
</dbReference>
<keyword evidence="12" id="KW-1133">Transmembrane helix</keyword>
<dbReference type="EMBL" id="KV878212">
    <property type="protein sequence ID" value="OJJ35367.1"/>
    <property type="molecule type" value="Genomic_DNA"/>
</dbReference>
<comment type="catalytic activity">
    <reaction evidence="1">
        <text>Endohydrolysis of (1-&gt;3)- or (1-&gt;4)-linkages in beta-D-glucans when the glucose residue whose reducing group is involved in the linkage to be hydrolyzed is itself substituted at C-3.</text>
        <dbReference type="EC" id="3.2.1.6"/>
    </reaction>
</comment>
<evidence type="ECO:0000313" key="15">
    <source>
        <dbReference type="Proteomes" id="UP000184383"/>
    </source>
</evidence>
<feature type="domain" description="GH16" evidence="13">
    <location>
        <begin position="70"/>
        <end position="302"/>
    </location>
</feature>
<dbReference type="GO" id="GO:0052861">
    <property type="term" value="F:endo-1,3(4)-beta-glucanase activity"/>
    <property type="evidence" value="ECO:0007669"/>
    <property type="project" value="UniProtKB-EC"/>
</dbReference>
<evidence type="ECO:0000256" key="4">
    <source>
        <dbReference type="ARBA" id="ARBA00012599"/>
    </source>
</evidence>
<dbReference type="FunFam" id="2.60.120.200:FF:000114">
    <property type="entry name" value="Probable endo-1,3(4)-beta-glucanase NFIA_089530"/>
    <property type="match status" value="1"/>
</dbReference>
<keyword evidence="12" id="KW-0812">Transmembrane</keyword>
<dbReference type="GO" id="GO:0005886">
    <property type="term" value="C:plasma membrane"/>
    <property type="evidence" value="ECO:0007669"/>
    <property type="project" value="UniProtKB-SubCell"/>
</dbReference>
<dbReference type="Pfam" id="PF26113">
    <property type="entry name" value="GH16_XgeA"/>
    <property type="match status" value="1"/>
</dbReference>
<dbReference type="InterPro" id="IPR050546">
    <property type="entry name" value="Glycosyl_Hydrlase_16"/>
</dbReference>
<evidence type="ECO:0000256" key="8">
    <source>
        <dbReference type="ARBA" id="ARBA00023001"/>
    </source>
</evidence>
<sequence length="363" mass="40411">MPFNRPFTSPPSKPEDHHPLPWYNPRGWSNRKKIICLGITILIFVAIISIGIIVGAIVGTRPRYPDYVPLEYKLVDTYAGTSFFDQFDYFSAEDPTHGFVHYVDRSVAENLNLTYATDESVILKVDTSEKKALTGRRSVRIESKNHYDTGLFIFDILHTPYGCGTWPALWLTDGYNWPANGEIDILETTNKANEGNTVTLHSTAGCHVEGKRKQTGSAEFLSCEDTNGNAGCGVQGTPDTYGEELNDNGGGVYALELRNAGIRAWFFPRHLIPNDIANSTPDPSTWGTALADFPNTHCDISSHFSNQSIIANIDLCGELGAQPQLYTELYNCPGKCEDVVANNPQRFLEAYWEFSSFKVYQSV</sequence>
<dbReference type="PANTHER" id="PTHR10963">
    <property type="entry name" value="GLYCOSYL HYDROLASE-RELATED"/>
    <property type="match status" value="1"/>
</dbReference>
<comment type="subcellular location">
    <subcellularLocation>
        <location evidence="2">Cell membrane</location>
        <topology evidence="2">Lipid-anchor</topology>
        <topology evidence="2">GPI-anchor</topology>
    </subcellularLocation>
</comment>
<keyword evidence="10" id="KW-0449">Lipoprotein</keyword>
<evidence type="ECO:0000259" key="13">
    <source>
        <dbReference type="PROSITE" id="PS51762"/>
    </source>
</evidence>
<name>A0A1L9RKJ7_ASPWE</name>